<dbReference type="RefSeq" id="WP_265963780.1">
    <property type="nucleotide sequence ID" value="NZ_JAPEVI010000003.1"/>
</dbReference>
<dbReference type="InterPro" id="IPR050388">
    <property type="entry name" value="ABC_Ni/Peptide_Import"/>
</dbReference>
<evidence type="ECO:0000256" key="3">
    <source>
        <dbReference type="ARBA" id="ARBA00022448"/>
    </source>
</evidence>
<dbReference type="Proteomes" id="UP001300261">
    <property type="component" value="Unassembled WGS sequence"/>
</dbReference>
<comment type="similarity">
    <text evidence="2">Belongs to the ABC transporter superfamily.</text>
</comment>
<feature type="domain" description="ABC transporter" evidence="9">
    <location>
        <begin position="6"/>
        <end position="256"/>
    </location>
</feature>
<feature type="region of interest" description="Disordered" evidence="8">
    <location>
        <begin position="333"/>
        <end position="355"/>
    </location>
</feature>
<sequence length="355" mass="38074">MDKPLLSVRNLTLDIPLASGTLHAVRGIDFDLNRGETLGIVGESGSGKSLTSLAIMGLLGKRIRRKADRMTFDGIDLTRIAARDLRRLRGGRMSMIFQEPMTSLNPAYTIGDQLMEAMLLHKPAGRRAARARAVELLEKVGITAAESRLSQFPHQLSGGLRQRVMIAMALMCGPELIIADEPTTALDVTIQAQILRLLSDLIREMNMAMILITHDLGVVARVADKVAVMYAGELVETGPAANIFSAPSHPYTRGLLRCIPLPGKTERGSELGTIPGIVPSLVGEVSGCVFRTRCGFAGPACREAVPHHVDGDHGFRCVHPDGMRHAEATAISRPPAADETALADHVPSPLGRGLG</sequence>
<dbReference type="SMART" id="SM00382">
    <property type="entry name" value="AAA"/>
    <property type="match status" value="1"/>
</dbReference>
<evidence type="ECO:0000256" key="8">
    <source>
        <dbReference type="SAM" id="MobiDB-lite"/>
    </source>
</evidence>
<dbReference type="CDD" id="cd03257">
    <property type="entry name" value="ABC_NikE_OppD_transporters"/>
    <property type="match status" value="1"/>
</dbReference>
<name>A0ABT3R4A8_9HYPH</name>
<dbReference type="PANTHER" id="PTHR43297:SF2">
    <property type="entry name" value="DIPEPTIDE TRANSPORT ATP-BINDING PROTEIN DPPD"/>
    <property type="match status" value="1"/>
</dbReference>
<keyword evidence="5" id="KW-0547">Nucleotide-binding</keyword>
<accession>A0ABT3R4A8</accession>
<evidence type="ECO:0000256" key="4">
    <source>
        <dbReference type="ARBA" id="ARBA00022475"/>
    </source>
</evidence>
<dbReference type="PANTHER" id="PTHR43297">
    <property type="entry name" value="OLIGOPEPTIDE TRANSPORT ATP-BINDING PROTEIN APPD"/>
    <property type="match status" value="1"/>
</dbReference>
<gene>
    <name evidence="10" type="ORF">ON753_16895</name>
</gene>
<dbReference type="NCBIfam" id="TIGR01727">
    <property type="entry name" value="oligo_HPY"/>
    <property type="match status" value="1"/>
</dbReference>
<evidence type="ECO:0000256" key="1">
    <source>
        <dbReference type="ARBA" id="ARBA00004417"/>
    </source>
</evidence>
<dbReference type="InterPro" id="IPR013563">
    <property type="entry name" value="Oligopep_ABC_C"/>
</dbReference>
<organism evidence="10 11">
    <name type="scientific">Roseibium salinum</name>
    <dbReference type="NCBI Taxonomy" id="1604349"/>
    <lineage>
        <taxon>Bacteria</taxon>
        <taxon>Pseudomonadati</taxon>
        <taxon>Pseudomonadota</taxon>
        <taxon>Alphaproteobacteria</taxon>
        <taxon>Hyphomicrobiales</taxon>
        <taxon>Stappiaceae</taxon>
        <taxon>Roseibium</taxon>
    </lineage>
</organism>
<evidence type="ECO:0000313" key="11">
    <source>
        <dbReference type="Proteomes" id="UP001300261"/>
    </source>
</evidence>
<keyword evidence="11" id="KW-1185">Reference proteome</keyword>
<dbReference type="Pfam" id="PF00005">
    <property type="entry name" value="ABC_tran"/>
    <property type="match status" value="1"/>
</dbReference>
<keyword evidence="4" id="KW-1003">Cell membrane</keyword>
<comment type="subcellular location">
    <subcellularLocation>
        <location evidence="1">Cell inner membrane</location>
        <topology evidence="1">Peripheral membrane protein</topology>
    </subcellularLocation>
</comment>
<keyword evidence="3" id="KW-0813">Transport</keyword>
<comment type="caution">
    <text evidence="10">The sequence shown here is derived from an EMBL/GenBank/DDBJ whole genome shotgun (WGS) entry which is preliminary data.</text>
</comment>
<evidence type="ECO:0000256" key="6">
    <source>
        <dbReference type="ARBA" id="ARBA00022840"/>
    </source>
</evidence>
<dbReference type="InterPro" id="IPR003439">
    <property type="entry name" value="ABC_transporter-like_ATP-bd"/>
</dbReference>
<evidence type="ECO:0000259" key="9">
    <source>
        <dbReference type="PROSITE" id="PS50893"/>
    </source>
</evidence>
<dbReference type="SUPFAM" id="SSF52540">
    <property type="entry name" value="P-loop containing nucleoside triphosphate hydrolases"/>
    <property type="match status" value="1"/>
</dbReference>
<dbReference type="InterPro" id="IPR027417">
    <property type="entry name" value="P-loop_NTPase"/>
</dbReference>
<evidence type="ECO:0000313" key="10">
    <source>
        <dbReference type="EMBL" id="MCX2724033.1"/>
    </source>
</evidence>
<dbReference type="EMBL" id="JAPEVI010000003">
    <property type="protein sequence ID" value="MCX2724033.1"/>
    <property type="molecule type" value="Genomic_DNA"/>
</dbReference>
<protein>
    <submittedName>
        <fullName evidence="10">ABC transporter ATP-binding protein</fullName>
    </submittedName>
</protein>
<dbReference type="InterPro" id="IPR003593">
    <property type="entry name" value="AAA+_ATPase"/>
</dbReference>
<dbReference type="PROSITE" id="PS50893">
    <property type="entry name" value="ABC_TRANSPORTER_2"/>
    <property type="match status" value="1"/>
</dbReference>
<dbReference type="Pfam" id="PF08352">
    <property type="entry name" value="oligo_HPY"/>
    <property type="match status" value="1"/>
</dbReference>
<keyword evidence="7" id="KW-0472">Membrane</keyword>
<evidence type="ECO:0000256" key="5">
    <source>
        <dbReference type="ARBA" id="ARBA00022741"/>
    </source>
</evidence>
<dbReference type="Gene3D" id="3.40.50.300">
    <property type="entry name" value="P-loop containing nucleotide triphosphate hydrolases"/>
    <property type="match status" value="1"/>
</dbReference>
<dbReference type="GO" id="GO:0005524">
    <property type="term" value="F:ATP binding"/>
    <property type="evidence" value="ECO:0007669"/>
    <property type="project" value="UniProtKB-KW"/>
</dbReference>
<evidence type="ECO:0000256" key="7">
    <source>
        <dbReference type="ARBA" id="ARBA00023136"/>
    </source>
</evidence>
<evidence type="ECO:0000256" key="2">
    <source>
        <dbReference type="ARBA" id="ARBA00005417"/>
    </source>
</evidence>
<proteinExistence type="inferred from homology"/>
<reference evidence="10 11" key="1">
    <citation type="journal article" date="2016" name="Int. J. Syst. Evol. Microbiol.">
        <title>Labrenzia salina sp. nov., isolated from the rhizosphere of the halophyte Arthrocnemum macrostachyum.</title>
        <authorList>
            <person name="Camacho M."/>
            <person name="Redondo-Gomez S."/>
            <person name="Rodriguez-Llorente I."/>
            <person name="Rohde M."/>
            <person name="Sproer C."/>
            <person name="Schumann P."/>
            <person name="Klenk H.P."/>
            <person name="Montero-Calasanz M.D.C."/>
        </authorList>
    </citation>
    <scope>NUCLEOTIDE SEQUENCE [LARGE SCALE GENOMIC DNA]</scope>
    <source>
        <strain evidence="10 11">DSM 29163</strain>
    </source>
</reference>
<keyword evidence="6 10" id="KW-0067">ATP-binding</keyword>